<proteinExistence type="predicted"/>
<organism evidence="2 3">
    <name type="scientific">Frankliniella fusca</name>
    <dbReference type="NCBI Taxonomy" id="407009"/>
    <lineage>
        <taxon>Eukaryota</taxon>
        <taxon>Metazoa</taxon>
        <taxon>Ecdysozoa</taxon>
        <taxon>Arthropoda</taxon>
        <taxon>Hexapoda</taxon>
        <taxon>Insecta</taxon>
        <taxon>Pterygota</taxon>
        <taxon>Neoptera</taxon>
        <taxon>Paraneoptera</taxon>
        <taxon>Thysanoptera</taxon>
        <taxon>Terebrantia</taxon>
        <taxon>Thripoidea</taxon>
        <taxon>Thripidae</taxon>
        <taxon>Frankliniella</taxon>
    </lineage>
</organism>
<evidence type="ECO:0000313" key="3">
    <source>
        <dbReference type="Proteomes" id="UP001219518"/>
    </source>
</evidence>
<feature type="chain" id="PRO_5042192971" evidence="1">
    <location>
        <begin position="21"/>
        <end position="115"/>
    </location>
</feature>
<gene>
    <name evidence="2" type="ORF">KUF71_006855</name>
</gene>
<accession>A0AAE1H9G9</accession>
<dbReference type="Proteomes" id="UP001219518">
    <property type="component" value="Unassembled WGS sequence"/>
</dbReference>
<feature type="signal peptide" evidence="1">
    <location>
        <begin position="1"/>
        <end position="20"/>
    </location>
</feature>
<keyword evidence="3" id="KW-1185">Reference proteome</keyword>
<reference evidence="2" key="1">
    <citation type="submission" date="2021-07" db="EMBL/GenBank/DDBJ databases">
        <authorList>
            <person name="Catto M.A."/>
            <person name="Jacobson A."/>
            <person name="Kennedy G."/>
            <person name="Labadie P."/>
            <person name="Hunt B.G."/>
            <person name="Srinivasan R."/>
        </authorList>
    </citation>
    <scope>NUCLEOTIDE SEQUENCE</scope>
    <source>
        <strain evidence="2">PL_HMW_Pooled</strain>
        <tissue evidence="2">Head</tissue>
    </source>
</reference>
<comment type="caution">
    <text evidence="2">The sequence shown here is derived from an EMBL/GenBank/DDBJ whole genome shotgun (WGS) entry which is preliminary data.</text>
</comment>
<keyword evidence="1" id="KW-0732">Signal</keyword>
<evidence type="ECO:0000313" key="2">
    <source>
        <dbReference type="EMBL" id="KAK3917312.1"/>
    </source>
</evidence>
<reference evidence="2" key="2">
    <citation type="journal article" date="2023" name="BMC Genomics">
        <title>Pest status, molecular evolution, and epigenetic factors derived from the genome assembly of Frankliniella fusca, a thysanopteran phytovirus vector.</title>
        <authorList>
            <person name="Catto M.A."/>
            <person name="Labadie P.E."/>
            <person name="Jacobson A.L."/>
            <person name="Kennedy G.G."/>
            <person name="Srinivasan R."/>
            <person name="Hunt B.G."/>
        </authorList>
    </citation>
    <scope>NUCLEOTIDE SEQUENCE</scope>
    <source>
        <strain evidence="2">PL_HMW_Pooled</strain>
    </source>
</reference>
<sequence>MAYVVVVLVTVLVLVGISRVVEVVAFSAWKPAGPGRVQDGDGDEVVVGLAAPAPVPLAALTKQLGVEAGRAGAYQDGDGDEFIGTARRTDLVHPNRDGLNILFFSIEGDTLWGSG</sequence>
<name>A0AAE1H9G9_9NEOP</name>
<dbReference type="AlphaFoldDB" id="A0AAE1H9G9"/>
<evidence type="ECO:0000256" key="1">
    <source>
        <dbReference type="SAM" id="SignalP"/>
    </source>
</evidence>
<dbReference type="EMBL" id="JAHWGI010000717">
    <property type="protein sequence ID" value="KAK3917312.1"/>
    <property type="molecule type" value="Genomic_DNA"/>
</dbReference>
<protein>
    <submittedName>
        <fullName evidence="2">PAX3- and PAX7-binding protein 1</fullName>
    </submittedName>
</protein>